<keyword evidence="3" id="KW-0560">Oxidoreductase</keyword>
<dbReference type="AlphaFoldDB" id="A0A0B7KII1"/>
<evidence type="ECO:0000256" key="1">
    <source>
        <dbReference type="ARBA" id="ARBA00006484"/>
    </source>
</evidence>
<dbReference type="PANTHER" id="PTHR42760">
    <property type="entry name" value="SHORT-CHAIN DEHYDROGENASES/REDUCTASES FAMILY MEMBER"/>
    <property type="match status" value="1"/>
</dbReference>
<dbReference type="InterPro" id="IPR020904">
    <property type="entry name" value="Sc_DH/Rdtase_CS"/>
</dbReference>
<dbReference type="PRINTS" id="PR00081">
    <property type="entry name" value="GDHRDH"/>
</dbReference>
<dbReference type="PRINTS" id="PR00080">
    <property type="entry name" value="SDRFAMILY"/>
</dbReference>
<evidence type="ECO:0000313" key="5">
    <source>
        <dbReference type="EMBL" id="CEO54496.1"/>
    </source>
</evidence>
<dbReference type="EMBL" id="CDPU01000043">
    <property type="protein sequence ID" value="CEO54496.1"/>
    <property type="molecule type" value="Genomic_DNA"/>
</dbReference>
<comment type="similarity">
    <text evidence="1 4">Belongs to the short-chain dehydrogenases/reductases (SDR) family.</text>
</comment>
<dbReference type="Gene3D" id="3.40.50.720">
    <property type="entry name" value="NAD(P)-binding Rossmann-like Domain"/>
    <property type="match status" value="1"/>
</dbReference>
<reference evidence="5" key="1">
    <citation type="submission" date="2015-01" db="EMBL/GenBank/DDBJ databases">
        <authorList>
            <person name="Durling Mikael"/>
        </authorList>
    </citation>
    <scope>NUCLEOTIDE SEQUENCE</scope>
</reference>
<evidence type="ECO:0000256" key="3">
    <source>
        <dbReference type="ARBA" id="ARBA00023002"/>
    </source>
</evidence>
<evidence type="ECO:0000256" key="4">
    <source>
        <dbReference type="RuleBase" id="RU000363"/>
    </source>
</evidence>
<dbReference type="InterPro" id="IPR002347">
    <property type="entry name" value="SDR_fam"/>
</dbReference>
<dbReference type="PROSITE" id="PS00061">
    <property type="entry name" value="ADH_SHORT"/>
    <property type="match status" value="1"/>
</dbReference>
<dbReference type="InterPro" id="IPR036291">
    <property type="entry name" value="NAD(P)-bd_dom_sf"/>
</dbReference>
<organism evidence="5">
    <name type="scientific">Bionectria ochroleuca</name>
    <name type="common">Gliocladium roseum</name>
    <dbReference type="NCBI Taxonomy" id="29856"/>
    <lineage>
        <taxon>Eukaryota</taxon>
        <taxon>Fungi</taxon>
        <taxon>Dikarya</taxon>
        <taxon>Ascomycota</taxon>
        <taxon>Pezizomycotina</taxon>
        <taxon>Sordariomycetes</taxon>
        <taxon>Hypocreomycetidae</taxon>
        <taxon>Hypocreales</taxon>
        <taxon>Bionectriaceae</taxon>
        <taxon>Clonostachys</taxon>
    </lineage>
</organism>
<sequence length="319" mass="34359">MASLNEYHALGSLPKDWAVRAVQFTRNVYTSVYPAIDPGNAANSLQGKTVVLTGASRGIGAHAIAPAFVKAGVKAIVLIATNSSKLAQVEKDLKAINPYVQVLCLPVDIASAEQVNSAWAEIGAKYTKVDVLINNAGIEVGDSNKTHEQDPDKFFRNYEVNVKGTHMMTQQYLKAAVQWASTATPATVINISSGAAWGTWPELPGYTGSKLAMIQYTKTVAASYPGTVFTIAINPGMNDTDIVPAGLRAAGLNWNDFSLTGGNLVWLAADPTRSMFLNGRMISVEWDVDELVARAEEITSKDLLTMRFNATFGPEQFEN</sequence>
<accession>A0A0B7KII1</accession>
<dbReference type="CDD" id="cd05233">
    <property type="entry name" value="SDR_c"/>
    <property type="match status" value="1"/>
</dbReference>
<dbReference type="Pfam" id="PF00106">
    <property type="entry name" value="adh_short"/>
    <property type="match status" value="1"/>
</dbReference>
<dbReference type="GO" id="GO:0016616">
    <property type="term" value="F:oxidoreductase activity, acting on the CH-OH group of donors, NAD or NADP as acceptor"/>
    <property type="evidence" value="ECO:0007669"/>
    <property type="project" value="TreeGrafter"/>
</dbReference>
<evidence type="ECO:0000256" key="2">
    <source>
        <dbReference type="ARBA" id="ARBA00022857"/>
    </source>
</evidence>
<keyword evidence="2" id="KW-0521">NADP</keyword>
<dbReference type="SUPFAM" id="SSF51735">
    <property type="entry name" value="NAD(P)-binding Rossmann-fold domains"/>
    <property type="match status" value="1"/>
</dbReference>
<name>A0A0B7KII1_BIOOC</name>
<dbReference type="PANTHER" id="PTHR42760:SF37">
    <property type="entry name" value="CLAVALDEHYDE DEHYDROGENASE"/>
    <property type="match status" value="1"/>
</dbReference>
<protein>
    <submittedName>
        <fullName evidence="5">Uncharacterized protein</fullName>
    </submittedName>
</protein>
<proteinExistence type="inferred from homology"/>
<gene>
    <name evidence="5" type="ORF">BN869_000010554_1</name>
</gene>